<keyword evidence="2" id="KW-1185">Reference proteome</keyword>
<gene>
    <name evidence="1" type="ORF">KI387_037047</name>
</gene>
<accession>A0AA38FR54</accession>
<comment type="caution">
    <text evidence="1">The sequence shown here is derived from an EMBL/GenBank/DDBJ whole genome shotgun (WGS) entry which is preliminary data.</text>
</comment>
<evidence type="ECO:0000313" key="2">
    <source>
        <dbReference type="Proteomes" id="UP000824469"/>
    </source>
</evidence>
<organism evidence="1 2">
    <name type="scientific">Taxus chinensis</name>
    <name type="common">Chinese yew</name>
    <name type="synonym">Taxus wallichiana var. chinensis</name>
    <dbReference type="NCBI Taxonomy" id="29808"/>
    <lineage>
        <taxon>Eukaryota</taxon>
        <taxon>Viridiplantae</taxon>
        <taxon>Streptophyta</taxon>
        <taxon>Embryophyta</taxon>
        <taxon>Tracheophyta</taxon>
        <taxon>Spermatophyta</taxon>
        <taxon>Pinopsida</taxon>
        <taxon>Pinidae</taxon>
        <taxon>Conifers II</taxon>
        <taxon>Cupressales</taxon>
        <taxon>Taxaceae</taxon>
        <taxon>Taxus</taxon>
    </lineage>
</organism>
<sequence>MMDRKDQWVVSIGCSRLGAAISSPKSFFGGGRKSFRCPGHQPPLLQLAVTCTSSSPQDHFQGSLSVSRGYLK</sequence>
<name>A0AA38FR54_TAXCH</name>
<reference evidence="1 2" key="1">
    <citation type="journal article" date="2021" name="Nat. Plants">
        <title>The Taxus genome provides insights into paclitaxel biosynthesis.</title>
        <authorList>
            <person name="Xiong X."/>
            <person name="Gou J."/>
            <person name="Liao Q."/>
            <person name="Li Y."/>
            <person name="Zhou Q."/>
            <person name="Bi G."/>
            <person name="Li C."/>
            <person name="Du R."/>
            <person name="Wang X."/>
            <person name="Sun T."/>
            <person name="Guo L."/>
            <person name="Liang H."/>
            <person name="Lu P."/>
            <person name="Wu Y."/>
            <person name="Zhang Z."/>
            <person name="Ro D.K."/>
            <person name="Shang Y."/>
            <person name="Huang S."/>
            <person name="Yan J."/>
        </authorList>
    </citation>
    <scope>NUCLEOTIDE SEQUENCE [LARGE SCALE GENOMIC DNA]</scope>
    <source>
        <strain evidence="1">Ta-2019</strain>
    </source>
</reference>
<dbReference type="Proteomes" id="UP000824469">
    <property type="component" value="Unassembled WGS sequence"/>
</dbReference>
<protein>
    <submittedName>
        <fullName evidence="1">Uncharacterized protein</fullName>
    </submittedName>
</protein>
<proteinExistence type="predicted"/>
<feature type="non-terminal residue" evidence="1">
    <location>
        <position position="72"/>
    </location>
</feature>
<evidence type="ECO:0000313" key="1">
    <source>
        <dbReference type="EMBL" id="KAH9309136.1"/>
    </source>
</evidence>
<dbReference type="EMBL" id="JAHRHJ020000007">
    <property type="protein sequence ID" value="KAH9309136.1"/>
    <property type="molecule type" value="Genomic_DNA"/>
</dbReference>
<dbReference type="AlphaFoldDB" id="A0AA38FR54"/>